<protein>
    <submittedName>
        <fullName evidence="8">FAD-binding-3 domain-containing protein</fullName>
    </submittedName>
</protein>
<accession>A0AAW0CSE4</accession>
<dbReference type="AlphaFoldDB" id="A0AAW0CSE4"/>
<comment type="caution">
    <text evidence="8">The sequence shown here is derived from an EMBL/GenBank/DDBJ whole genome shotgun (WGS) entry which is preliminary data.</text>
</comment>
<dbReference type="GO" id="GO:0071949">
    <property type="term" value="F:FAD binding"/>
    <property type="evidence" value="ECO:0007669"/>
    <property type="project" value="InterPro"/>
</dbReference>
<dbReference type="InterPro" id="IPR002938">
    <property type="entry name" value="FAD-bd"/>
</dbReference>
<evidence type="ECO:0000259" key="7">
    <source>
        <dbReference type="Pfam" id="PF01494"/>
    </source>
</evidence>
<reference evidence="8 9" key="1">
    <citation type="journal article" date="2024" name="J Genomics">
        <title>Draft genome sequencing and assembly of Favolaschia claudopus CIRM-BRFM 2984 isolated from oak limbs.</title>
        <authorList>
            <person name="Navarro D."/>
            <person name="Drula E."/>
            <person name="Chaduli D."/>
            <person name="Cazenave R."/>
            <person name="Ahrendt S."/>
            <person name="Wang J."/>
            <person name="Lipzen A."/>
            <person name="Daum C."/>
            <person name="Barry K."/>
            <person name="Grigoriev I.V."/>
            <person name="Favel A."/>
            <person name="Rosso M.N."/>
            <person name="Martin F."/>
        </authorList>
    </citation>
    <scope>NUCLEOTIDE SEQUENCE [LARGE SCALE GENOMIC DNA]</scope>
    <source>
        <strain evidence="8 9">CIRM-BRFM 2984</strain>
    </source>
</reference>
<dbReference type="Pfam" id="PF01494">
    <property type="entry name" value="FAD_binding_3"/>
    <property type="match status" value="1"/>
</dbReference>
<dbReference type="Gene3D" id="3.50.50.60">
    <property type="entry name" value="FAD/NAD(P)-binding domain"/>
    <property type="match status" value="1"/>
</dbReference>
<dbReference type="PANTHER" id="PTHR13789:SF147">
    <property type="entry name" value="PUTATIVE (AFU_ORTHOLOGUE AFUA_2G01950)-RELATED"/>
    <property type="match status" value="1"/>
</dbReference>
<keyword evidence="6" id="KW-0812">Transmembrane</keyword>
<keyword evidence="2" id="KW-0285">Flavoprotein</keyword>
<evidence type="ECO:0000256" key="1">
    <source>
        <dbReference type="ARBA" id="ARBA00007992"/>
    </source>
</evidence>
<gene>
    <name evidence="8" type="ORF">R3P38DRAFT_307503</name>
</gene>
<keyword evidence="4" id="KW-0560">Oxidoreductase</keyword>
<keyword evidence="5" id="KW-0503">Monooxygenase</keyword>
<dbReference type="PRINTS" id="PR00420">
    <property type="entry name" value="RNGMNOXGNASE"/>
</dbReference>
<dbReference type="EMBL" id="JAWWNJ010000013">
    <property type="protein sequence ID" value="KAK7042173.1"/>
    <property type="molecule type" value="Genomic_DNA"/>
</dbReference>
<dbReference type="PANTHER" id="PTHR13789">
    <property type="entry name" value="MONOOXYGENASE"/>
    <property type="match status" value="1"/>
</dbReference>
<dbReference type="Proteomes" id="UP001362999">
    <property type="component" value="Unassembled WGS sequence"/>
</dbReference>
<evidence type="ECO:0000256" key="2">
    <source>
        <dbReference type="ARBA" id="ARBA00022630"/>
    </source>
</evidence>
<dbReference type="GO" id="GO:0004497">
    <property type="term" value="F:monooxygenase activity"/>
    <property type="evidence" value="ECO:0007669"/>
    <property type="project" value="UniProtKB-KW"/>
</dbReference>
<dbReference type="SUPFAM" id="SSF51905">
    <property type="entry name" value="FAD/NAD(P)-binding domain"/>
    <property type="match status" value="1"/>
</dbReference>
<dbReference type="InterPro" id="IPR050493">
    <property type="entry name" value="FAD-dep_Monooxygenase_BioMet"/>
</dbReference>
<feature type="domain" description="FAD-binding" evidence="7">
    <location>
        <begin position="14"/>
        <end position="387"/>
    </location>
</feature>
<keyword evidence="6" id="KW-0472">Membrane</keyword>
<organism evidence="8 9">
    <name type="scientific">Favolaschia claudopus</name>
    <dbReference type="NCBI Taxonomy" id="2862362"/>
    <lineage>
        <taxon>Eukaryota</taxon>
        <taxon>Fungi</taxon>
        <taxon>Dikarya</taxon>
        <taxon>Basidiomycota</taxon>
        <taxon>Agaricomycotina</taxon>
        <taxon>Agaricomycetes</taxon>
        <taxon>Agaricomycetidae</taxon>
        <taxon>Agaricales</taxon>
        <taxon>Marasmiineae</taxon>
        <taxon>Mycenaceae</taxon>
        <taxon>Favolaschia</taxon>
    </lineage>
</organism>
<evidence type="ECO:0000313" key="8">
    <source>
        <dbReference type="EMBL" id="KAK7042173.1"/>
    </source>
</evidence>
<feature type="transmembrane region" description="Helical" evidence="6">
    <location>
        <begin position="9"/>
        <end position="30"/>
    </location>
</feature>
<evidence type="ECO:0000313" key="9">
    <source>
        <dbReference type="Proteomes" id="UP001362999"/>
    </source>
</evidence>
<proteinExistence type="inferred from homology"/>
<evidence type="ECO:0000256" key="6">
    <source>
        <dbReference type="SAM" id="Phobius"/>
    </source>
</evidence>
<keyword evidence="6" id="KW-1133">Transmembrane helix</keyword>
<evidence type="ECO:0000256" key="5">
    <source>
        <dbReference type="ARBA" id="ARBA00023033"/>
    </source>
</evidence>
<keyword evidence="9" id="KW-1185">Reference proteome</keyword>
<keyword evidence="3" id="KW-0274">FAD</keyword>
<name>A0AAW0CSE4_9AGAR</name>
<dbReference type="InterPro" id="IPR036188">
    <property type="entry name" value="FAD/NAD-bd_sf"/>
</dbReference>
<comment type="similarity">
    <text evidence="1">Belongs to the paxM FAD-dependent monooxygenase family.</text>
</comment>
<evidence type="ECO:0000256" key="4">
    <source>
        <dbReference type="ARBA" id="ARBA00023002"/>
    </source>
</evidence>
<evidence type="ECO:0000256" key="3">
    <source>
        <dbReference type="ARBA" id="ARBA00022827"/>
    </source>
</evidence>
<sequence length="508" mass="55404">MGDSQNAGLALKFIIIGASVSGLTAAIALLKAGHSVIILEKDPQLGGVGSVPNGSGCAQLPPNACKILLDWGLEAEIQATCAPVSGFSVYKYGAGDLSDPDYLGINLWDPEMLIEARGGYMQLSHRALIRILHDLALKSSTASSSINENETRLSVVSGAEVVSVDCDACSVTTRLGDIYKGDVIIGADGAGGIVRRILMDEEDLSPEDDILTGIAAYSAIVPNKSVVENAALKPLFDAQPGCTLWLGSNRGVRTFPVGQEHDVSMLIYTTDSSQDGTWIQEAEKKLPDILGPCNEYLRNMAQSTGIATCVQIKEHCKLDSWVTESGKVVALGEAAHPLPPGSVHAYSIGMEDGVFLGKLFSHITDHDQITEFLHAFQEHREPRCASIYQMEKDYIYQITLPDGEVQVQRDIAMRARGERGENVLGGDLQEMMEDFRMVFGYDAMDDADEWWMTWGRYRDSSARLSQSEGNIFNMLFASMSSNTCEDVGQEEGEEKHYVHEFDTHDHDI</sequence>